<evidence type="ECO:0000256" key="3">
    <source>
        <dbReference type="ARBA" id="ARBA00023012"/>
    </source>
</evidence>
<dbReference type="Pfam" id="PF00486">
    <property type="entry name" value="Trans_reg_C"/>
    <property type="match status" value="1"/>
</dbReference>
<sequence length="228" mass="27017">MNYHIGLVEDDANIQNIVSAYLKKEGYEVTIMDSAEKGWELWENDPPDMWILDIMLPGMDGYEFCKKLRTKSEVPIIIISAKDDEIDKILGLELGGDDYLTKPFSPRELVARVKRLFRRTLPKHNLQEEQTDRLKVDHLLIYREDRRIFFQGNEYEVTSKEYDMLLLFAENPNRAFSREDLLLKIWGNDYFGSDRAVDDLVKRIRKKMDNIPLETVWGYGYRLRKEEE</sequence>
<name>A0A9X1CK23_9BACI</name>
<keyword evidence="5 8" id="KW-0238">DNA-binding</keyword>
<dbReference type="Pfam" id="PF00072">
    <property type="entry name" value="Response_reg"/>
    <property type="match status" value="1"/>
</dbReference>
<evidence type="ECO:0000256" key="7">
    <source>
        <dbReference type="PROSITE-ProRule" id="PRU00169"/>
    </source>
</evidence>
<dbReference type="Gene3D" id="3.40.50.2300">
    <property type="match status" value="1"/>
</dbReference>
<dbReference type="SUPFAM" id="SSF52172">
    <property type="entry name" value="CheY-like"/>
    <property type="match status" value="1"/>
</dbReference>
<reference evidence="11" key="1">
    <citation type="submission" date="2021-03" db="EMBL/GenBank/DDBJ databases">
        <title>Genomic Encyclopedia of Type Strains, Phase IV (KMG-IV): sequencing the most valuable type-strain genomes for metagenomic binning, comparative biology and taxonomic classification.</title>
        <authorList>
            <person name="Goeker M."/>
        </authorList>
    </citation>
    <scope>NUCLEOTIDE SEQUENCE</scope>
    <source>
        <strain evidence="11">DSM 107338</strain>
    </source>
</reference>
<evidence type="ECO:0000256" key="4">
    <source>
        <dbReference type="ARBA" id="ARBA00023015"/>
    </source>
</evidence>
<feature type="modified residue" description="4-aspartylphosphate" evidence="7">
    <location>
        <position position="53"/>
    </location>
</feature>
<dbReference type="PROSITE" id="PS51755">
    <property type="entry name" value="OMPR_PHOB"/>
    <property type="match status" value="1"/>
</dbReference>
<dbReference type="PANTHER" id="PTHR48111:SF24">
    <property type="entry name" value="TRANSCRIPTIONAL REGULATORY PROTEIN CSSR"/>
    <property type="match status" value="1"/>
</dbReference>
<evidence type="ECO:0000313" key="11">
    <source>
        <dbReference type="EMBL" id="MBP2079378.1"/>
    </source>
</evidence>
<dbReference type="SMART" id="SM00448">
    <property type="entry name" value="REC"/>
    <property type="match status" value="1"/>
</dbReference>
<dbReference type="GO" id="GO:0000976">
    <property type="term" value="F:transcription cis-regulatory region binding"/>
    <property type="evidence" value="ECO:0007669"/>
    <property type="project" value="TreeGrafter"/>
</dbReference>
<dbReference type="GO" id="GO:0000156">
    <property type="term" value="F:phosphorelay response regulator activity"/>
    <property type="evidence" value="ECO:0007669"/>
    <property type="project" value="TreeGrafter"/>
</dbReference>
<evidence type="ECO:0000256" key="1">
    <source>
        <dbReference type="ARBA" id="ARBA00004496"/>
    </source>
</evidence>
<evidence type="ECO:0000313" key="12">
    <source>
        <dbReference type="Proteomes" id="UP001138793"/>
    </source>
</evidence>
<comment type="caution">
    <text evidence="11">The sequence shown here is derived from an EMBL/GenBank/DDBJ whole genome shotgun (WGS) entry which is preliminary data.</text>
</comment>
<dbReference type="GO" id="GO:0005829">
    <property type="term" value="C:cytosol"/>
    <property type="evidence" value="ECO:0007669"/>
    <property type="project" value="TreeGrafter"/>
</dbReference>
<dbReference type="Gene3D" id="6.10.250.690">
    <property type="match status" value="1"/>
</dbReference>
<dbReference type="AlphaFoldDB" id="A0A9X1CK23"/>
<comment type="subcellular location">
    <subcellularLocation>
        <location evidence="1">Cytoplasm</location>
    </subcellularLocation>
</comment>
<keyword evidence="3" id="KW-0902">Two-component regulatory system</keyword>
<dbReference type="InterPro" id="IPR016032">
    <property type="entry name" value="Sig_transdc_resp-reg_C-effctor"/>
</dbReference>
<dbReference type="PROSITE" id="PS50110">
    <property type="entry name" value="RESPONSE_REGULATORY"/>
    <property type="match status" value="1"/>
</dbReference>
<dbReference type="Proteomes" id="UP001138793">
    <property type="component" value="Unassembled WGS sequence"/>
</dbReference>
<accession>A0A9X1CK23</accession>
<gene>
    <name evidence="11" type="ORF">J2Z64_003676</name>
</gene>
<protein>
    <submittedName>
        <fullName evidence="11">Two-component system response regulator CssR</fullName>
    </submittedName>
</protein>
<dbReference type="InterPro" id="IPR011006">
    <property type="entry name" value="CheY-like_superfamily"/>
</dbReference>
<dbReference type="SUPFAM" id="SSF46894">
    <property type="entry name" value="C-terminal effector domain of the bipartite response regulators"/>
    <property type="match status" value="1"/>
</dbReference>
<dbReference type="InterPro" id="IPR036388">
    <property type="entry name" value="WH-like_DNA-bd_sf"/>
</dbReference>
<evidence type="ECO:0000256" key="6">
    <source>
        <dbReference type="ARBA" id="ARBA00023163"/>
    </source>
</evidence>
<dbReference type="InterPro" id="IPR039420">
    <property type="entry name" value="WalR-like"/>
</dbReference>
<keyword evidence="6" id="KW-0804">Transcription</keyword>
<dbReference type="EMBL" id="JAGGMB010000015">
    <property type="protein sequence ID" value="MBP2079378.1"/>
    <property type="molecule type" value="Genomic_DNA"/>
</dbReference>
<dbReference type="OrthoDB" id="9790442at2"/>
<keyword evidence="12" id="KW-1185">Reference proteome</keyword>
<keyword evidence="4" id="KW-0805">Transcription regulation</keyword>
<keyword evidence="2 7" id="KW-0597">Phosphoprotein</keyword>
<feature type="domain" description="Response regulatory" evidence="9">
    <location>
        <begin position="4"/>
        <end position="117"/>
    </location>
</feature>
<dbReference type="GO" id="GO:0032993">
    <property type="term" value="C:protein-DNA complex"/>
    <property type="evidence" value="ECO:0007669"/>
    <property type="project" value="TreeGrafter"/>
</dbReference>
<evidence type="ECO:0000256" key="2">
    <source>
        <dbReference type="ARBA" id="ARBA00022553"/>
    </source>
</evidence>
<dbReference type="InterPro" id="IPR001867">
    <property type="entry name" value="OmpR/PhoB-type_DNA-bd"/>
</dbReference>
<dbReference type="InterPro" id="IPR001789">
    <property type="entry name" value="Sig_transdc_resp-reg_receiver"/>
</dbReference>
<evidence type="ECO:0000259" key="10">
    <source>
        <dbReference type="PROSITE" id="PS51755"/>
    </source>
</evidence>
<evidence type="ECO:0000256" key="8">
    <source>
        <dbReference type="PROSITE-ProRule" id="PRU01091"/>
    </source>
</evidence>
<feature type="DNA-binding region" description="OmpR/PhoB-type" evidence="8">
    <location>
        <begin position="131"/>
        <end position="225"/>
    </location>
</feature>
<feature type="domain" description="OmpR/PhoB-type" evidence="10">
    <location>
        <begin position="131"/>
        <end position="225"/>
    </location>
</feature>
<proteinExistence type="predicted"/>
<dbReference type="FunFam" id="3.40.50.2300:FF:000001">
    <property type="entry name" value="DNA-binding response regulator PhoB"/>
    <property type="match status" value="1"/>
</dbReference>
<dbReference type="PANTHER" id="PTHR48111">
    <property type="entry name" value="REGULATOR OF RPOS"/>
    <property type="match status" value="1"/>
</dbReference>
<evidence type="ECO:0000259" key="9">
    <source>
        <dbReference type="PROSITE" id="PS50110"/>
    </source>
</evidence>
<evidence type="ECO:0000256" key="5">
    <source>
        <dbReference type="ARBA" id="ARBA00023125"/>
    </source>
</evidence>
<dbReference type="Gene3D" id="1.10.10.10">
    <property type="entry name" value="Winged helix-like DNA-binding domain superfamily/Winged helix DNA-binding domain"/>
    <property type="match status" value="1"/>
</dbReference>
<dbReference type="CDD" id="cd00383">
    <property type="entry name" value="trans_reg_C"/>
    <property type="match status" value="1"/>
</dbReference>
<dbReference type="GO" id="GO:0006355">
    <property type="term" value="P:regulation of DNA-templated transcription"/>
    <property type="evidence" value="ECO:0007669"/>
    <property type="project" value="InterPro"/>
</dbReference>
<dbReference type="SMART" id="SM00862">
    <property type="entry name" value="Trans_reg_C"/>
    <property type="match status" value="1"/>
</dbReference>
<dbReference type="RefSeq" id="WP_149473299.1">
    <property type="nucleotide sequence ID" value="NZ_JAGGMB010000015.1"/>
</dbReference>
<organism evidence="11 12">
    <name type="scientific">Oceanobacillus polygoni</name>
    <dbReference type="NCBI Taxonomy" id="1235259"/>
    <lineage>
        <taxon>Bacteria</taxon>
        <taxon>Bacillati</taxon>
        <taxon>Bacillota</taxon>
        <taxon>Bacilli</taxon>
        <taxon>Bacillales</taxon>
        <taxon>Bacillaceae</taxon>
        <taxon>Oceanobacillus</taxon>
    </lineage>
</organism>